<feature type="compositionally biased region" description="Low complexity" evidence="1">
    <location>
        <begin position="750"/>
        <end position="763"/>
    </location>
</feature>
<feature type="compositionally biased region" description="Polar residues" evidence="1">
    <location>
        <begin position="475"/>
        <end position="487"/>
    </location>
</feature>
<feature type="compositionally biased region" description="Basic and acidic residues" evidence="1">
    <location>
        <begin position="627"/>
        <end position="655"/>
    </location>
</feature>
<feature type="compositionally biased region" description="Low complexity" evidence="1">
    <location>
        <begin position="494"/>
        <end position="508"/>
    </location>
</feature>
<feature type="compositionally biased region" description="Basic and acidic residues" evidence="1">
    <location>
        <begin position="822"/>
        <end position="833"/>
    </location>
</feature>
<feature type="compositionally biased region" description="Basic and acidic residues" evidence="1">
    <location>
        <begin position="765"/>
        <end position="804"/>
    </location>
</feature>
<reference evidence="2 3" key="1">
    <citation type="journal article" date="2023" name="Sci. Data">
        <title>Genome assembly of the Korean intertidal mud-creeper Batillaria attramentaria.</title>
        <authorList>
            <person name="Patra A.K."/>
            <person name="Ho P.T."/>
            <person name="Jun S."/>
            <person name="Lee S.J."/>
            <person name="Kim Y."/>
            <person name="Won Y.J."/>
        </authorList>
    </citation>
    <scope>NUCLEOTIDE SEQUENCE [LARGE SCALE GENOMIC DNA]</scope>
    <source>
        <strain evidence="2">Wonlab-2016</strain>
    </source>
</reference>
<gene>
    <name evidence="2" type="ORF">BaRGS_00006683</name>
</gene>
<feature type="compositionally biased region" description="Basic and acidic residues" evidence="1">
    <location>
        <begin position="533"/>
        <end position="567"/>
    </location>
</feature>
<feature type="compositionally biased region" description="Low complexity" evidence="1">
    <location>
        <begin position="262"/>
        <end position="284"/>
    </location>
</feature>
<feature type="compositionally biased region" description="Low complexity" evidence="1">
    <location>
        <begin position="523"/>
        <end position="532"/>
    </location>
</feature>
<feature type="region of interest" description="Disordered" evidence="1">
    <location>
        <begin position="822"/>
        <end position="841"/>
    </location>
</feature>
<feature type="compositionally biased region" description="Polar residues" evidence="1">
    <location>
        <begin position="311"/>
        <end position="321"/>
    </location>
</feature>
<comment type="caution">
    <text evidence="2">The sequence shown here is derived from an EMBL/GenBank/DDBJ whole genome shotgun (WGS) entry which is preliminary data.</text>
</comment>
<feature type="compositionally biased region" description="Basic and acidic residues" evidence="1">
    <location>
        <begin position="662"/>
        <end position="749"/>
    </location>
</feature>
<feature type="compositionally biased region" description="Low complexity" evidence="1">
    <location>
        <begin position="1159"/>
        <end position="1168"/>
    </location>
</feature>
<feature type="region of interest" description="Disordered" evidence="1">
    <location>
        <begin position="146"/>
        <end position="804"/>
    </location>
</feature>
<feature type="compositionally biased region" description="Basic and acidic residues" evidence="1">
    <location>
        <begin position="586"/>
        <end position="613"/>
    </location>
</feature>
<feature type="compositionally biased region" description="Polar residues" evidence="1">
    <location>
        <begin position="197"/>
        <end position="213"/>
    </location>
</feature>
<feature type="compositionally biased region" description="Low complexity" evidence="1">
    <location>
        <begin position="1136"/>
        <end position="1148"/>
    </location>
</feature>
<accession>A0ABD0LRX5</accession>
<proteinExistence type="predicted"/>
<name>A0ABD0LRX5_9CAEN</name>
<dbReference type="AlphaFoldDB" id="A0ABD0LRX5"/>
<evidence type="ECO:0000256" key="1">
    <source>
        <dbReference type="SAM" id="MobiDB-lite"/>
    </source>
</evidence>
<dbReference type="Proteomes" id="UP001519460">
    <property type="component" value="Unassembled WGS sequence"/>
</dbReference>
<dbReference type="EMBL" id="JACVVK020000028">
    <property type="protein sequence ID" value="KAK7501931.1"/>
    <property type="molecule type" value="Genomic_DNA"/>
</dbReference>
<feature type="region of interest" description="Disordered" evidence="1">
    <location>
        <begin position="1135"/>
        <end position="1186"/>
    </location>
</feature>
<feature type="compositionally biased region" description="Polar residues" evidence="1">
    <location>
        <begin position="457"/>
        <end position="466"/>
    </location>
</feature>
<sequence>MGAMCLCRQTNRSADGVHQPDARATKRFNLPCTFDDIKKQCSNVSQPLLAVAKRVGQQPTGMSRSPQQPGGFNQTPQRNGMMNGFSQQAGTMNRMPQQAIEADMANATEDDIEGDLVEGEMGSEDMEGDMDDFPEEWMVLDDVDEENLGDAGDDQTGTRTSAERDSVQSGSSHASKGDQIIPLGASEGSATPAPKTPSGQLKSASKQIESVTKSSEKRPQSATQASKSSQPSKQEPQKKTQPVTGGAVKKTQSNTQGGGKGAAKQGQTQAKKAQPASSASSAKQLEAGSGEPAKLPTSASAELLAGKTAPSPAQTSKTLGKTTPLPAKSANVSEKTVPSPAQAGKTAAVPKQTGSQVATQAKAAALKTPVTPASSAAGQAGAKGQAKPAASSKPQPAKKPQSQQKTAIGQGKAAGQSKAPAQKKPAAQPSSSDQTLTTNQPTSSGPAKAAVPAKPAQSTPSKQVTTAVKVDLKGQTKSAEQAATGSSKPGAEFKSPAPSKAAGAQAKPAADEISSITVVTTPKEAAAAAGEKPQAKESKSGSLVEEKAAVPDKKLASDPVVKVERLSGKGSSTAGSTDGDAVSAPKDSDKDDKSKDLAEKSKDSPSEKTESKEAGQATDVKVATSPRDPEKDDKSQDKQSESDVKPGNKEGDKAKSTATGKSDSKSGNKTGEKTQDKSPGRSKDTSRTRSPSARDRVRGKSGDRHDRSSDRNRGRSDYSPRYRRSSRDRDYSRDRKSASDSKKYDEKRSSSASASKTSTSASKNRAPDSKTDSGDRRATGDSKRGTAEKRNSAQEVPKSEEKKKVAQLVNASMQTDAIKLEVEVPKASGKDKSTPAADVAPKLSKSEIRKLDEEQVEKLLEAKTSALENGLWRFAVRLSPVELADVAQESLRKLLNGAQDCAIFLKNQGTGRKKKGDAKMYFSRMQMTKYAMQKLFQTPLTSKKLDVEISRKLLGSSDKDTVILDLDLTNCGLLAQAGTTTGGKASEWGCGLLHSATQSSAVRSCGAQQWNPASSTNNSQHPLPHQTVIQLLIQLPLLCRLARFRFGIQPVTMDKFESQHCRAPTQHCAEDPASTFWMQPTSRWIPANTAVGIPTREGSSQHHITGPLSTTVGIQSECGPCQQCSGDLVSTTVEFQPSTQQRSSQHQSRGPASTTVEFQPSTQQSSSQHHSRVPAINTAEFQPAPQ</sequence>
<evidence type="ECO:0000313" key="3">
    <source>
        <dbReference type="Proteomes" id="UP001519460"/>
    </source>
</evidence>
<evidence type="ECO:0000313" key="2">
    <source>
        <dbReference type="EMBL" id="KAK7501931.1"/>
    </source>
</evidence>
<feature type="compositionally biased region" description="Low complexity" evidence="1">
    <location>
        <begin position="372"/>
        <end position="432"/>
    </location>
</feature>
<organism evidence="2 3">
    <name type="scientific">Batillaria attramentaria</name>
    <dbReference type="NCBI Taxonomy" id="370345"/>
    <lineage>
        <taxon>Eukaryota</taxon>
        <taxon>Metazoa</taxon>
        <taxon>Spiralia</taxon>
        <taxon>Lophotrochozoa</taxon>
        <taxon>Mollusca</taxon>
        <taxon>Gastropoda</taxon>
        <taxon>Caenogastropoda</taxon>
        <taxon>Sorbeoconcha</taxon>
        <taxon>Cerithioidea</taxon>
        <taxon>Batillariidae</taxon>
        <taxon>Batillaria</taxon>
    </lineage>
</organism>
<protein>
    <submittedName>
        <fullName evidence="2">Uncharacterized protein</fullName>
    </submittedName>
</protein>
<feature type="compositionally biased region" description="Low complexity" evidence="1">
    <location>
        <begin position="446"/>
        <end position="456"/>
    </location>
</feature>
<feature type="compositionally biased region" description="Low complexity" evidence="1">
    <location>
        <begin position="220"/>
        <end position="242"/>
    </location>
</feature>
<feature type="compositionally biased region" description="Polar residues" evidence="1">
    <location>
        <begin position="433"/>
        <end position="445"/>
    </location>
</feature>
<keyword evidence="3" id="KW-1185">Reference proteome</keyword>
<feature type="region of interest" description="Disordered" evidence="1">
    <location>
        <begin position="57"/>
        <end position="92"/>
    </location>
</feature>